<dbReference type="PRINTS" id="PR00368">
    <property type="entry name" value="FADPNR"/>
</dbReference>
<evidence type="ECO:0000256" key="11">
    <source>
        <dbReference type="RuleBase" id="RU003691"/>
    </source>
</evidence>
<dbReference type="SUPFAM" id="SSF51905">
    <property type="entry name" value="FAD/NAD(P)-binding domain"/>
    <property type="match status" value="1"/>
</dbReference>
<evidence type="ECO:0000256" key="5">
    <source>
        <dbReference type="ARBA" id="ARBA00023027"/>
    </source>
</evidence>
<dbReference type="InterPro" id="IPR001100">
    <property type="entry name" value="Pyr_nuc-diS_OxRdtase"/>
</dbReference>
<organism evidence="14 15">
    <name type="scientific">Anaerocolumna xylanovorans DSM 12503</name>
    <dbReference type="NCBI Taxonomy" id="1121345"/>
    <lineage>
        <taxon>Bacteria</taxon>
        <taxon>Bacillati</taxon>
        <taxon>Bacillota</taxon>
        <taxon>Clostridia</taxon>
        <taxon>Lachnospirales</taxon>
        <taxon>Lachnospiraceae</taxon>
        <taxon>Anaerocolumna</taxon>
    </lineage>
</organism>
<dbReference type="Pfam" id="PF07992">
    <property type="entry name" value="Pyr_redox_2"/>
    <property type="match status" value="1"/>
</dbReference>
<dbReference type="PROSITE" id="PS00076">
    <property type="entry name" value="PYRIDINE_REDOX_1"/>
    <property type="match status" value="1"/>
</dbReference>
<dbReference type="SUPFAM" id="SSF55424">
    <property type="entry name" value="FAD/NAD-linked reductases, dimerisation (C-terminal) domain"/>
    <property type="match status" value="1"/>
</dbReference>
<feature type="binding site" evidence="9">
    <location>
        <begin position="310"/>
        <end position="313"/>
    </location>
    <ligand>
        <name>FAD</name>
        <dbReference type="ChEBI" id="CHEBI:57692"/>
    </ligand>
</feature>
<reference evidence="14 15" key="1">
    <citation type="submission" date="2016-12" db="EMBL/GenBank/DDBJ databases">
        <authorList>
            <person name="Song W.-J."/>
            <person name="Kurnit D.M."/>
        </authorList>
    </citation>
    <scope>NUCLEOTIDE SEQUENCE [LARGE SCALE GENOMIC DNA]</scope>
    <source>
        <strain evidence="14 15">DSM 12503</strain>
    </source>
</reference>
<dbReference type="GO" id="GO:0006103">
    <property type="term" value="P:2-oxoglutarate metabolic process"/>
    <property type="evidence" value="ECO:0007669"/>
    <property type="project" value="TreeGrafter"/>
</dbReference>
<keyword evidence="3 9" id="KW-0274">FAD</keyword>
<evidence type="ECO:0000256" key="1">
    <source>
        <dbReference type="ARBA" id="ARBA00007532"/>
    </source>
</evidence>
<keyword evidence="9" id="KW-0547">Nucleotide-binding</keyword>
<keyword evidence="15" id="KW-1185">Reference proteome</keyword>
<dbReference type="InterPro" id="IPR050151">
    <property type="entry name" value="Class-I_Pyr_Nuc-Dis_Oxidored"/>
</dbReference>
<keyword evidence="7 11" id="KW-0676">Redox-active center</keyword>
<dbReference type="OrthoDB" id="9807946at2"/>
<feature type="binding site" evidence="9">
    <location>
        <position position="304"/>
    </location>
    <ligand>
        <name>FAD</name>
        <dbReference type="ChEBI" id="CHEBI:57692"/>
    </ligand>
</feature>
<sequence length="453" mass="50404">MTKYDVIILGAGPGGYKAAENLAKAGQKVALVEKDSVGGTCLNKGCIPLKSFLHIAKAYEDYDMCKRKGIFISESNNFSIQGLLDYKNRIVTDLKKGLESKLTYLKVDIIHGVGKILGKNCDNMFEVLVGNNTYICSGKLILAMGSKPISFFKHENEGYIVDSEYMLNMEQLPKNIVIIGAGIVGLEMASFLNTFETEVTLIEQRDTIGVSMDCEVASVLGKVLQRKGVKIYINTKVDTITNNEVSCNNGELIFHPELVLETIGRKPVIEREELDKIGVAYSDRGILVNQYCETSVEGVYACGDVIGTWMLAHAAYLEADVLSGHILNQLKELKYDKMPTILYTHPEVSWIGETEESCNAKNITYKKIVIPMSYSGRYMVENGKDNAVFKILYEANSNRLLGAHMMGNYSSEIILALETMIYNNMTIEKMRDLIYPHPTIGEIISQAIELTED</sequence>
<evidence type="ECO:0000256" key="2">
    <source>
        <dbReference type="ARBA" id="ARBA00022630"/>
    </source>
</evidence>
<protein>
    <submittedName>
        <fullName evidence="14">Dihydrolipoamide dehydrogenase</fullName>
    </submittedName>
</protein>
<evidence type="ECO:0000256" key="3">
    <source>
        <dbReference type="ARBA" id="ARBA00022827"/>
    </source>
</evidence>
<feature type="domain" description="Pyridine nucleotide-disulphide oxidoreductase dimerisation" evidence="12">
    <location>
        <begin position="338"/>
        <end position="447"/>
    </location>
</feature>
<feature type="binding site" evidence="9">
    <location>
        <position position="50"/>
    </location>
    <ligand>
        <name>FAD</name>
        <dbReference type="ChEBI" id="CHEBI:57692"/>
    </ligand>
</feature>
<feature type="domain" description="FAD/NAD(P)-binding" evidence="13">
    <location>
        <begin position="4"/>
        <end position="318"/>
    </location>
</feature>
<evidence type="ECO:0000256" key="9">
    <source>
        <dbReference type="PIRSR" id="PIRSR000350-3"/>
    </source>
</evidence>
<accession>A0A1M7Y4A7</accession>
<dbReference type="EMBL" id="FRFD01000004">
    <property type="protein sequence ID" value="SHO47118.1"/>
    <property type="molecule type" value="Genomic_DNA"/>
</dbReference>
<keyword evidence="2 11" id="KW-0285">Flavoprotein</keyword>
<dbReference type="InterPro" id="IPR012999">
    <property type="entry name" value="Pyr_OxRdtase_I_AS"/>
</dbReference>
<evidence type="ECO:0000259" key="12">
    <source>
        <dbReference type="Pfam" id="PF02852"/>
    </source>
</evidence>
<dbReference type="PRINTS" id="PR00411">
    <property type="entry name" value="PNDRDTASEI"/>
</dbReference>
<evidence type="ECO:0000313" key="15">
    <source>
        <dbReference type="Proteomes" id="UP000184612"/>
    </source>
</evidence>
<feature type="disulfide bond" description="Redox-active" evidence="10">
    <location>
        <begin position="41"/>
        <end position="46"/>
    </location>
</feature>
<dbReference type="InterPro" id="IPR036188">
    <property type="entry name" value="FAD/NAD-bd_sf"/>
</dbReference>
<keyword evidence="6" id="KW-1015">Disulfide bond</keyword>
<dbReference type="GO" id="GO:0004148">
    <property type="term" value="F:dihydrolipoyl dehydrogenase (NADH) activity"/>
    <property type="evidence" value="ECO:0007669"/>
    <property type="project" value="TreeGrafter"/>
</dbReference>
<evidence type="ECO:0000313" key="14">
    <source>
        <dbReference type="EMBL" id="SHO47118.1"/>
    </source>
</evidence>
<feature type="binding site" evidence="9">
    <location>
        <begin position="180"/>
        <end position="187"/>
    </location>
    <ligand>
        <name>NAD(+)</name>
        <dbReference type="ChEBI" id="CHEBI:57540"/>
    </ligand>
</feature>
<feature type="active site" description="Proton acceptor" evidence="8">
    <location>
        <position position="437"/>
    </location>
</feature>
<evidence type="ECO:0000256" key="7">
    <source>
        <dbReference type="ARBA" id="ARBA00023284"/>
    </source>
</evidence>
<dbReference type="STRING" id="1121345.SAMN02745217_01422"/>
<keyword evidence="5 9" id="KW-0520">NAD</keyword>
<dbReference type="FunFam" id="3.30.390.30:FF:000001">
    <property type="entry name" value="Dihydrolipoyl dehydrogenase"/>
    <property type="match status" value="1"/>
</dbReference>
<dbReference type="InterPro" id="IPR004099">
    <property type="entry name" value="Pyr_nucl-diS_OxRdtase_dimer"/>
</dbReference>
<keyword evidence="4 11" id="KW-0560">Oxidoreductase</keyword>
<dbReference type="PIRSF" id="PIRSF000350">
    <property type="entry name" value="Mercury_reductase_MerA"/>
    <property type="match status" value="1"/>
</dbReference>
<dbReference type="GO" id="GO:0050660">
    <property type="term" value="F:flavin adenine dinucleotide binding"/>
    <property type="evidence" value="ECO:0007669"/>
    <property type="project" value="TreeGrafter"/>
</dbReference>
<proteinExistence type="inferred from homology"/>
<evidence type="ECO:0000259" key="13">
    <source>
        <dbReference type="Pfam" id="PF07992"/>
    </source>
</evidence>
<dbReference type="Gene3D" id="3.30.390.30">
    <property type="match status" value="1"/>
</dbReference>
<dbReference type="Gene3D" id="3.50.50.60">
    <property type="entry name" value="FAD/NAD(P)-binding domain"/>
    <property type="match status" value="2"/>
</dbReference>
<name>A0A1M7Y4A7_9FIRM</name>
<dbReference type="RefSeq" id="WP_073588144.1">
    <property type="nucleotide sequence ID" value="NZ_FRFD01000004.1"/>
</dbReference>
<feature type="binding site" evidence="9">
    <location>
        <position position="264"/>
    </location>
    <ligand>
        <name>NAD(+)</name>
        <dbReference type="ChEBI" id="CHEBI:57540"/>
    </ligand>
</feature>
<evidence type="ECO:0000256" key="6">
    <source>
        <dbReference type="ARBA" id="ARBA00023157"/>
    </source>
</evidence>
<feature type="binding site" evidence="9">
    <location>
        <position position="203"/>
    </location>
    <ligand>
        <name>NAD(+)</name>
        <dbReference type="ChEBI" id="CHEBI:57540"/>
    </ligand>
</feature>
<comment type="cofactor">
    <cofactor evidence="9">
        <name>FAD</name>
        <dbReference type="ChEBI" id="CHEBI:57692"/>
    </cofactor>
    <text evidence="9">Binds 1 FAD per subunit.</text>
</comment>
<dbReference type="InterPro" id="IPR023753">
    <property type="entry name" value="FAD/NAD-binding_dom"/>
</dbReference>
<evidence type="ECO:0000256" key="8">
    <source>
        <dbReference type="PIRSR" id="PIRSR000350-2"/>
    </source>
</evidence>
<dbReference type="PANTHER" id="PTHR22912">
    <property type="entry name" value="DISULFIDE OXIDOREDUCTASE"/>
    <property type="match status" value="1"/>
</dbReference>
<evidence type="ECO:0000256" key="4">
    <source>
        <dbReference type="ARBA" id="ARBA00023002"/>
    </source>
</evidence>
<dbReference type="Proteomes" id="UP000184612">
    <property type="component" value="Unassembled WGS sequence"/>
</dbReference>
<comment type="similarity">
    <text evidence="1 11">Belongs to the class-I pyridine nucleotide-disulfide oxidoreductase family.</text>
</comment>
<dbReference type="AlphaFoldDB" id="A0A1M7Y4A7"/>
<dbReference type="Pfam" id="PF02852">
    <property type="entry name" value="Pyr_redox_dim"/>
    <property type="match status" value="1"/>
</dbReference>
<gene>
    <name evidence="14" type="ORF">SAMN02745217_01422</name>
</gene>
<dbReference type="PANTHER" id="PTHR22912:SF217">
    <property type="entry name" value="DIHYDROLIPOYL DEHYDROGENASE"/>
    <property type="match status" value="1"/>
</dbReference>
<feature type="binding site" evidence="9">
    <location>
        <position position="114"/>
    </location>
    <ligand>
        <name>FAD</name>
        <dbReference type="ChEBI" id="CHEBI:57692"/>
    </ligand>
</feature>
<evidence type="ECO:0000256" key="10">
    <source>
        <dbReference type="PIRSR" id="PIRSR000350-4"/>
    </source>
</evidence>
<dbReference type="InterPro" id="IPR016156">
    <property type="entry name" value="FAD/NAD-linked_Rdtase_dimer_sf"/>
</dbReference>